<dbReference type="Proteomes" id="UP000315751">
    <property type="component" value="Unassembled WGS sequence"/>
</dbReference>
<dbReference type="RefSeq" id="WP_276509106.1">
    <property type="nucleotide sequence ID" value="NZ_VITR01000011.1"/>
</dbReference>
<dbReference type="AlphaFoldDB" id="A0A560H0B4"/>
<keyword evidence="2" id="KW-1185">Reference proteome</keyword>
<comment type="caution">
    <text evidence="1">The sequence shown here is derived from an EMBL/GenBank/DDBJ whole genome shotgun (WGS) entry which is preliminary data.</text>
</comment>
<name>A0A560H0B4_9PROT</name>
<accession>A0A560H0B4</accession>
<protein>
    <submittedName>
        <fullName evidence="1">Uncharacterized protein</fullName>
    </submittedName>
</protein>
<proteinExistence type="predicted"/>
<dbReference type="EMBL" id="VITR01000011">
    <property type="protein sequence ID" value="TWB39194.1"/>
    <property type="molecule type" value="Genomic_DNA"/>
</dbReference>
<reference evidence="1 2" key="1">
    <citation type="submission" date="2019-06" db="EMBL/GenBank/DDBJ databases">
        <title>Genomic Encyclopedia of Type Strains, Phase IV (KMG-V): Genome sequencing to study the core and pangenomes of soil and plant-associated prokaryotes.</title>
        <authorList>
            <person name="Whitman W."/>
        </authorList>
    </citation>
    <scope>NUCLEOTIDE SEQUENCE [LARGE SCALE GENOMIC DNA]</scope>
    <source>
        <strain evidence="1 2">BR 11622</strain>
    </source>
</reference>
<organism evidence="1 2">
    <name type="scientific">Nitrospirillum amazonense</name>
    <dbReference type="NCBI Taxonomy" id="28077"/>
    <lineage>
        <taxon>Bacteria</taxon>
        <taxon>Pseudomonadati</taxon>
        <taxon>Pseudomonadota</taxon>
        <taxon>Alphaproteobacteria</taxon>
        <taxon>Rhodospirillales</taxon>
        <taxon>Azospirillaceae</taxon>
        <taxon>Nitrospirillum</taxon>
    </lineage>
</organism>
<evidence type="ECO:0000313" key="1">
    <source>
        <dbReference type="EMBL" id="TWB39194.1"/>
    </source>
</evidence>
<evidence type="ECO:0000313" key="2">
    <source>
        <dbReference type="Proteomes" id="UP000315751"/>
    </source>
</evidence>
<gene>
    <name evidence="1" type="ORF">FBZ90_111191</name>
</gene>
<sequence length="41" mass="4181">MSKGRATAPFTAEMAAPLAAGIGRGLANRIVSFQFGAKAED</sequence>